<dbReference type="AlphaFoldDB" id="A0A0F4YGW2"/>
<comment type="caution">
    <text evidence="1">The sequence shown here is derived from an EMBL/GenBank/DDBJ whole genome shotgun (WGS) entry which is preliminary data.</text>
</comment>
<proteinExistence type="predicted"/>
<gene>
    <name evidence="1" type="ORF">T310_8593</name>
</gene>
<reference evidence="1 2" key="1">
    <citation type="submission" date="2015-04" db="EMBL/GenBank/DDBJ databases">
        <authorList>
            <person name="Heijne W.H."/>
            <person name="Fedorova N.D."/>
            <person name="Nierman W.C."/>
            <person name="Vollebregt A.W."/>
            <person name="Zhao Z."/>
            <person name="Wu L."/>
            <person name="Kumar M."/>
            <person name="Stam H."/>
            <person name="van den Berg M.A."/>
            <person name="Pel H.J."/>
        </authorList>
    </citation>
    <scope>NUCLEOTIDE SEQUENCE [LARGE SCALE GENOMIC DNA]</scope>
    <source>
        <strain evidence="1 2">CBS 393.64</strain>
    </source>
</reference>
<dbReference type="EMBL" id="LASV01000645">
    <property type="protein sequence ID" value="KKA17487.1"/>
    <property type="molecule type" value="Genomic_DNA"/>
</dbReference>
<accession>A0A0F4YGW2</accession>
<dbReference type="Proteomes" id="UP000053958">
    <property type="component" value="Unassembled WGS sequence"/>
</dbReference>
<organism evidence="1 2">
    <name type="scientific">Rasamsonia emersonii (strain ATCC 16479 / CBS 393.64 / IMI 116815)</name>
    <dbReference type="NCBI Taxonomy" id="1408163"/>
    <lineage>
        <taxon>Eukaryota</taxon>
        <taxon>Fungi</taxon>
        <taxon>Dikarya</taxon>
        <taxon>Ascomycota</taxon>
        <taxon>Pezizomycotina</taxon>
        <taxon>Eurotiomycetes</taxon>
        <taxon>Eurotiomycetidae</taxon>
        <taxon>Eurotiales</taxon>
        <taxon>Trichocomaceae</taxon>
        <taxon>Rasamsonia</taxon>
    </lineage>
</organism>
<dbReference type="RefSeq" id="XP_013324099.1">
    <property type="nucleotide sequence ID" value="XM_013468645.1"/>
</dbReference>
<evidence type="ECO:0000313" key="2">
    <source>
        <dbReference type="Proteomes" id="UP000053958"/>
    </source>
</evidence>
<dbReference type="GeneID" id="25320831"/>
<sequence length="259" mass="27897">PPRPVPQRPLLAYCFLPSRPPRAAITPASPPPHLFHHHHHSFLSSSSFSSPPSPSPSPPPFLLPAPPIVPSAAVLSFSLFERRLFGVPLSAAPSNLEKASSTASFPTASSRSCQSASTLSVHSVHPIVAGRLLLPPVALKLIGLRLPRPPLVTTGRLPPHPRSFPASISTARHPLFPGQLPPPRGSPSRRTHHRQQVHLAVSPLLDQFPSDFPPTISGCCASFLVAFSLRSIHYGPRDFIILGHPCKWTTQRHSSGTII</sequence>
<name>A0A0F4YGW2_RASE3</name>
<keyword evidence="2" id="KW-1185">Reference proteome</keyword>
<protein>
    <submittedName>
        <fullName evidence="1">Uncharacterized protein</fullName>
    </submittedName>
</protein>
<feature type="non-terminal residue" evidence="1">
    <location>
        <position position="1"/>
    </location>
</feature>
<evidence type="ECO:0000313" key="1">
    <source>
        <dbReference type="EMBL" id="KKA17487.1"/>
    </source>
</evidence>